<sequence length="365" mass="41358">MQQVQRDMDGSKFGAAGSDVMMKTADVAASSTKGNLNDMVTNLNGSGGIDDTGKRSYADQVLANEKESSNAGKRPWVVMGDFNCALNLEDKSVGASCIDMPMREFKECMEEIEMMDINRTGLHFTWNQKPGKGVGIRNKIDRIMGNIEFMSEFSTATAIFQPYRISDHTPCVLKLPCINRNKPQPFKFSNFLLYKPGFSDMVKAQWLHQIEGVHQFKLVKKLRLLKHPIRSFLHAQGNLHSNVTKWRNRLDEIHRAIDLDPSNGILCEEEARCLVQFNQASIDEERFLKQKAKVHWLAVGDANNSFFHNSLKCKNHSNRIERVIDTNGLLHEGGDVPLAFVKHFEQFLGVEDIVTMPISPDLFER</sequence>
<protein>
    <recommendedName>
        <fullName evidence="3">RNA-directed DNA polymerase, eukaryota, Reverse transcriptase zinc-binding domain protein</fullName>
    </recommendedName>
</protein>
<dbReference type="Proteomes" id="UP001229421">
    <property type="component" value="Unassembled WGS sequence"/>
</dbReference>
<dbReference type="PANTHER" id="PTHR33710:SF71">
    <property type="entry name" value="ENDONUCLEASE_EXONUCLEASE_PHOSPHATASE DOMAIN-CONTAINING PROTEIN"/>
    <property type="match status" value="1"/>
</dbReference>
<organism evidence="1 2">
    <name type="scientific">Tagetes erecta</name>
    <name type="common">African marigold</name>
    <dbReference type="NCBI Taxonomy" id="13708"/>
    <lineage>
        <taxon>Eukaryota</taxon>
        <taxon>Viridiplantae</taxon>
        <taxon>Streptophyta</taxon>
        <taxon>Embryophyta</taxon>
        <taxon>Tracheophyta</taxon>
        <taxon>Spermatophyta</taxon>
        <taxon>Magnoliopsida</taxon>
        <taxon>eudicotyledons</taxon>
        <taxon>Gunneridae</taxon>
        <taxon>Pentapetalae</taxon>
        <taxon>asterids</taxon>
        <taxon>campanulids</taxon>
        <taxon>Asterales</taxon>
        <taxon>Asteraceae</taxon>
        <taxon>Asteroideae</taxon>
        <taxon>Heliantheae alliance</taxon>
        <taxon>Tageteae</taxon>
        <taxon>Tagetes</taxon>
    </lineage>
</organism>
<dbReference type="PANTHER" id="PTHR33710">
    <property type="entry name" value="BNAC02G09200D PROTEIN"/>
    <property type="match status" value="1"/>
</dbReference>
<reference evidence="1" key="1">
    <citation type="journal article" date="2023" name="bioRxiv">
        <title>Improved chromosome-level genome assembly for marigold (Tagetes erecta).</title>
        <authorList>
            <person name="Jiang F."/>
            <person name="Yuan L."/>
            <person name="Wang S."/>
            <person name="Wang H."/>
            <person name="Xu D."/>
            <person name="Wang A."/>
            <person name="Fan W."/>
        </authorList>
    </citation>
    <scope>NUCLEOTIDE SEQUENCE</scope>
    <source>
        <strain evidence="1">WSJ</strain>
        <tissue evidence="1">Leaf</tissue>
    </source>
</reference>
<dbReference type="EMBL" id="JAUHHV010000005">
    <property type="protein sequence ID" value="KAK1424406.1"/>
    <property type="molecule type" value="Genomic_DNA"/>
</dbReference>
<name>A0AAD8KNK3_TARER</name>
<evidence type="ECO:0008006" key="3">
    <source>
        <dbReference type="Google" id="ProtNLM"/>
    </source>
</evidence>
<gene>
    <name evidence="1" type="ORF">QVD17_19735</name>
</gene>
<proteinExistence type="predicted"/>
<dbReference type="AlphaFoldDB" id="A0AAD8KNK3"/>
<evidence type="ECO:0000313" key="1">
    <source>
        <dbReference type="EMBL" id="KAK1424406.1"/>
    </source>
</evidence>
<dbReference type="InterPro" id="IPR036691">
    <property type="entry name" value="Endo/exonu/phosph_ase_sf"/>
</dbReference>
<accession>A0AAD8KNK3</accession>
<evidence type="ECO:0000313" key="2">
    <source>
        <dbReference type="Proteomes" id="UP001229421"/>
    </source>
</evidence>
<dbReference type="SUPFAM" id="SSF56219">
    <property type="entry name" value="DNase I-like"/>
    <property type="match status" value="1"/>
</dbReference>
<comment type="caution">
    <text evidence="1">The sequence shown here is derived from an EMBL/GenBank/DDBJ whole genome shotgun (WGS) entry which is preliminary data.</text>
</comment>
<dbReference type="Gene3D" id="3.60.10.10">
    <property type="entry name" value="Endonuclease/exonuclease/phosphatase"/>
    <property type="match status" value="1"/>
</dbReference>
<keyword evidence="2" id="KW-1185">Reference proteome</keyword>